<dbReference type="SUPFAM" id="SSF48600">
    <property type="entry name" value="Chorismate mutase II"/>
    <property type="match status" value="1"/>
</dbReference>
<evidence type="ECO:0000256" key="1">
    <source>
        <dbReference type="ARBA" id="ARBA00023235"/>
    </source>
</evidence>
<evidence type="ECO:0000313" key="4">
    <source>
        <dbReference type="Proteomes" id="UP000606720"/>
    </source>
</evidence>
<dbReference type="AlphaFoldDB" id="A0A923LMD9"/>
<dbReference type="PANTHER" id="PTHR38041">
    <property type="entry name" value="CHORISMATE MUTASE"/>
    <property type="match status" value="1"/>
</dbReference>
<accession>A0A923LMD9</accession>
<sequence length="177" mass="19951">MGLDEIRQKIDVIDTQMKELFLARMDLSAQVIAVKKENGGAVYVPEREKEVIEKRSAQVETEKLPEYQMFVRQVMAISRTYQYAQIADMAEELAVLPEGNGSIIIEASDEQGETQFYTMLDAAALADLSIEDISVTEQGENGTHYRYRVSGDFSRNLAKGAVLQMIKEIKEVQILPK</sequence>
<keyword evidence="4" id="KW-1185">Reference proteome</keyword>
<dbReference type="Proteomes" id="UP000606720">
    <property type="component" value="Unassembled WGS sequence"/>
</dbReference>
<dbReference type="InterPro" id="IPR036979">
    <property type="entry name" value="CM_dom_sf"/>
</dbReference>
<gene>
    <name evidence="3" type="ORF">H8S17_04890</name>
</gene>
<feature type="domain" description="Chorismate mutase" evidence="2">
    <location>
        <begin position="1"/>
        <end position="86"/>
    </location>
</feature>
<proteinExistence type="predicted"/>
<evidence type="ECO:0000259" key="2">
    <source>
        <dbReference type="PROSITE" id="PS51168"/>
    </source>
</evidence>
<dbReference type="InterPro" id="IPR051331">
    <property type="entry name" value="Chorismate_mutase-related"/>
</dbReference>
<protein>
    <submittedName>
        <fullName evidence="3">Chorismate mutase</fullName>
    </submittedName>
</protein>
<reference evidence="3" key="1">
    <citation type="submission" date="2020-08" db="EMBL/GenBank/DDBJ databases">
        <title>Genome public.</title>
        <authorList>
            <person name="Liu C."/>
            <person name="Sun Q."/>
        </authorList>
    </citation>
    <scope>NUCLEOTIDE SEQUENCE</scope>
    <source>
        <strain evidence="3">BX1005</strain>
    </source>
</reference>
<dbReference type="GO" id="GO:0046417">
    <property type="term" value="P:chorismate metabolic process"/>
    <property type="evidence" value="ECO:0007669"/>
    <property type="project" value="InterPro"/>
</dbReference>
<name>A0A923LMD9_9FIRM</name>
<dbReference type="EMBL" id="JACOPH010000002">
    <property type="protein sequence ID" value="MBC5713555.1"/>
    <property type="molecule type" value="Genomic_DNA"/>
</dbReference>
<evidence type="ECO:0000313" key="3">
    <source>
        <dbReference type="EMBL" id="MBC5713555.1"/>
    </source>
</evidence>
<organism evidence="3 4">
    <name type="scientific">Roseburia zhanii</name>
    <dbReference type="NCBI Taxonomy" id="2763064"/>
    <lineage>
        <taxon>Bacteria</taxon>
        <taxon>Bacillati</taxon>
        <taxon>Bacillota</taxon>
        <taxon>Clostridia</taxon>
        <taxon>Lachnospirales</taxon>
        <taxon>Lachnospiraceae</taxon>
        <taxon>Roseburia</taxon>
    </lineage>
</organism>
<dbReference type="PROSITE" id="PS51168">
    <property type="entry name" value="CHORISMATE_MUT_2"/>
    <property type="match status" value="1"/>
</dbReference>
<comment type="caution">
    <text evidence="3">The sequence shown here is derived from an EMBL/GenBank/DDBJ whole genome shotgun (WGS) entry which is preliminary data.</text>
</comment>
<dbReference type="PANTHER" id="PTHR38041:SF1">
    <property type="entry name" value="CHORISMATE MUTASE"/>
    <property type="match status" value="1"/>
</dbReference>
<keyword evidence="1" id="KW-0413">Isomerase</keyword>
<dbReference type="InterPro" id="IPR036263">
    <property type="entry name" value="Chorismate_II_sf"/>
</dbReference>
<dbReference type="GO" id="GO:0004106">
    <property type="term" value="F:chorismate mutase activity"/>
    <property type="evidence" value="ECO:0007669"/>
    <property type="project" value="InterPro"/>
</dbReference>
<dbReference type="InterPro" id="IPR002701">
    <property type="entry name" value="CM_II_prokaryot"/>
</dbReference>
<dbReference type="Pfam" id="PF01817">
    <property type="entry name" value="CM_2"/>
    <property type="match status" value="1"/>
</dbReference>
<dbReference type="GO" id="GO:0009697">
    <property type="term" value="P:salicylic acid biosynthetic process"/>
    <property type="evidence" value="ECO:0007669"/>
    <property type="project" value="TreeGrafter"/>
</dbReference>
<dbReference type="SMART" id="SM00830">
    <property type="entry name" value="CM_2"/>
    <property type="match status" value="1"/>
</dbReference>
<dbReference type="RefSeq" id="WP_186866465.1">
    <property type="nucleotide sequence ID" value="NZ_JACOPH010000002.1"/>
</dbReference>
<dbReference type="Gene3D" id="1.20.59.10">
    <property type="entry name" value="Chorismate mutase"/>
    <property type="match status" value="1"/>
</dbReference>